<dbReference type="AlphaFoldDB" id="A0A1M5C101"/>
<dbReference type="SMART" id="SM00822">
    <property type="entry name" value="PKS_KR"/>
    <property type="match status" value="1"/>
</dbReference>
<dbReference type="PANTHER" id="PTHR42879:SF2">
    <property type="entry name" value="3-OXOACYL-[ACYL-CARRIER-PROTEIN] REDUCTASE FABG"/>
    <property type="match status" value="1"/>
</dbReference>
<organism evidence="4 5">
    <name type="scientific">Arenibacter palladensis</name>
    <dbReference type="NCBI Taxonomy" id="237373"/>
    <lineage>
        <taxon>Bacteria</taxon>
        <taxon>Pseudomonadati</taxon>
        <taxon>Bacteroidota</taxon>
        <taxon>Flavobacteriia</taxon>
        <taxon>Flavobacteriales</taxon>
        <taxon>Flavobacteriaceae</taxon>
        <taxon>Arenibacter</taxon>
    </lineage>
</organism>
<dbReference type="FunFam" id="3.40.50.720:FF:000173">
    <property type="entry name" value="3-oxoacyl-[acyl-carrier protein] reductase"/>
    <property type="match status" value="1"/>
</dbReference>
<dbReference type="PANTHER" id="PTHR42879">
    <property type="entry name" value="3-OXOACYL-(ACYL-CARRIER-PROTEIN) REDUCTASE"/>
    <property type="match status" value="1"/>
</dbReference>
<evidence type="ECO:0000313" key="4">
    <source>
        <dbReference type="EMBL" id="SHF48346.1"/>
    </source>
</evidence>
<dbReference type="Proteomes" id="UP000184406">
    <property type="component" value="Unassembled WGS sequence"/>
</dbReference>
<dbReference type="SUPFAM" id="SSF51735">
    <property type="entry name" value="NAD(P)-binding Rossmann-fold domains"/>
    <property type="match status" value="1"/>
</dbReference>
<reference evidence="5" key="1">
    <citation type="submission" date="2016-11" db="EMBL/GenBank/DDBJ databases">
        <authorList>
            <person name="Varghese N."/>
            <person name="Submissions S."/>
        </authorList>
    </citation>
    <scope>NUCLEOTIDE SEQUENCE [LARGE SCALE GENOMIC DNA]</scope>
    <source>
        <strain evidence="5">DSM 17539</strain>
    </source>
</reference>
<evidence type="ECO:0000259" key="3">
    <source>
        <dbReference type="SMART" id="SM00822"/>
    </source>
</evidence>
<dbReference type="PROSITE" id="PS00061">
    <property type="entry name" value="ADH_SHORT"/>
    <property type="match status" value="1"/>
</dbReference>
<dbReference type="RefSeq" id="WP_072862583.1">
    <property type="nucleotide sequence ID" value="NZ_FQUX01000004.1"/>
</dbReference>
<dbReference type="GO" id="GO:0032787">
    <property type="term" value="P:monocarboxylic acid metabolic process"/>
    <property type="evidence" value="ECO:0007669"/>
    <property type="project" value="UniProtKB-ARBA"/>
</dbReference>
<dbReference type="EMBL" id="FQUX01000004">
    <property type="protein sequence ID" value="SHF48346.1"/>
    <property type="molecule type" value="Genomic_DNA"/>
</dbReference>
<name>A0A1M5C101_9FLAO</name>
<dbReference type="InterPro" id="IPR050259">
    <property type="entry name" value="SDR"/>
</dbReference>
<protein>
    <submittedName>
        <fullName evidence="4">3-oxoacyl-[acyl-carrier-protein] reductase</fullName>
    </submittedName>
</protein>
<proteinExistence type="inferred from homology"/>
<dbReference type="Gene3D" id="3.40.50.720">
    <property type="entry name" value="NAD(P)-binding Rossmann-like Domain"/>
    <property type="match status" value="1"/>
</dbReference>
<evidence type="ECO:0000256" key="2">
    <source>
        <dbReference type="ARBA" id="ARBA00023002"/>
    </source>
</evidence>
<dbReference type="GO" id="GO:0016491">
    <property type="term" value="F:oxidoreductase activity"/>
    <property type="evidence" value="ECO:0007669"/>
    <property type="project" value="UniProtKB-KW"/>
</dbReference>
<evidence type="ECO:0000256" key="1">
    <source>
        <dbReference type="ARBA" id="ARBA00006484"/>
    </source>
</evidence>
<comment type="similarity">
    <text evidence="1">Belongs to the short-chain dehydrogenases/reductases (SDR) family.</text>
</comment>
<dbReference type="OrthoDB" id="9788235at2"/>
<keyword evidence="2" id="KW-0560">Oxidoreductase</keyword>
<sequence length="247" mass="26442">MKKLEGQVVIVTGGARGIGEGICKVFCNEGAIVALWDVLDEGQKTADKIAKNGGKIFYQNVDVSNQESVDMAVAKLISEYGKIDVLINNAGIIRDRSILKMSREEWDQVMHVNVDSLYITAKAVVPHMKAANYGRIISASSVNAFQGAFGQTNYSASKAAIVGFTHSLCREVGKYNITVNAVAPGFIKTEMTDSMPQDVIQAGISMIPVGRIGTPEDMGHAYLFLASKEAGFISGHTLHANGGAMPM</sequence>
<dbReference type="InterPro" id="IPR002347">
    <property type="entry name" value="SDR_fam"/>
</dbReference>
<accession>A0A1M5C101</accession>
<dbReference type="InterPro" id="IPR020904">
    <property type="entry name" value="Sc_DH/Rdtase_CS"/>
</dbReference>
<dbReference type="NCBIfam" id="NF009466">
    <property type="entry name" value="PRK12826.1-2"/>
    <property type="match status" value="1"/>
</dbReference>
<keyword evidence="5" id="KW-1185">Reference proteome</keyword>
<dbReference type="PRINTS" id="PR00081">
    <property type="entry name" value="GDHRDH"/>
</dbReference>
<evidence type="ECO:0000313" key="5">
    <source>
        <dbReference type="Proteomes" id="UP000184406"/>
    </source>
</evidence>
<dbReference type="PRINTS" id="PR00080">
    <property type="entry name" value="SDRFAMILY"/>
</dbReference>
<dbReference type="InterPro" id="IPR057326">
    <property type="entry name" value="KR_dom"/>
</dbReference>
<dbReference type="NCBIfam" id="NF005559">
    <property type="entry name" value="PRK07231.1"/>
    <property type="match status" value="1"/>
</dbReference>
<feature type="domain" description="Ketoreductase" evidence="3">
    <location>
        <begin position="7"/>
        <end position="185"/>
    </location>
</feature>
<gene>
    <name evidence="4" type="ORF">SAMN03080594_104321</name>
</gene>
<dbReference type="InterPro" id="IPR036291">
    <property type="entry name" value="NAD(P)-bd_dom_sf"/>
</dbReference>
<dbReference type="Pfam" id="PF13561">
    <property type="entry name" value="adh_short_C2"/>
    <property type="match status" value="1"/>
</dbReference>